<organism evidence="2 3">
    <name type="scientific">Pseudomonas fluorescens</name>
    <dbReference type="NCBI Taxonomy" id="294"/>
    <lineage>
        <taxon>Bacteria</taxon>
        <taxon>Pseudomonadati</taxon>
        <taxon>Pseudomonadota</taxon>
        <taxon>Gammaproteobacteria</taxon>
        <taxon>Pseudomonadales</taxon>
        <taxon>Pseudomonadaceae</taxon>
        <taxon>Pseudomonas</taxon>
    </lineage>
</organism>
<reference evidence="2 3" key="1">
    <citation type="submission" date="2019-09" db="EMBL/GenBank/DDBJ databases">
        <authorList>
            <person name="Chandra G."/>
            <person name="Truman W A."/>
        </authorList>
    </citation>
    <scope>NUCLEOTIDE SEQUENCE [LARGE SCALE GENOMIC DNA]</scope>
    <source>
        <strain evidence="2">PS918</strain>
    </source>
</reference>
<feature type="transmembrane region" description="Helical" evidence="1">
    <location>
        <begin position="38"/>
        <end position="56"/>
    </location>
</feature>
<keyword evidence="1" id="KW-0472">Membrane</keyword>
<dbReference type="EMBL" id="CABVIY010000001">
    <property type="protein sequence ID" value="VVP65576.1"/>
    <property type="molecule type" value="Genomic_DNA"/>
</dbReference>
<proteinExistence type="predicted"/>
<keyword evidence="1" id="KW-0812">Transmembrane</keyword>
<sequence length="57" mass="6439">MNRVYVSRGADFSTASSHSFSPVTICHPRVKRDLQVRATLFGNTLLSFAILIFMFCQ</sequence>
<evidence type="ECO:0000256" key="1">
    <source>
        <dbReference type="SAM" id="Phobius"/>
    </source>
</evidence>
<dbReference type="Proteomes" id="UP000326611">
    <property type="component" value="Unassembled WGS sequence"/>
</dbReference>
<gene>
    <name evidence="2" type="ORF">PS918_00153</name>
</gene>
<name>A0A5E7QTX5_PSEFL</name>
<accession>A0A5E7QTX5</accession>
<keyword evidence="1" id="KW-1133">Transmembrane helix</keyword>
<evidence type="ECO:0000313" key="3">
    <source>
        <dbReference type="Proteomes" id="UP000326611"/>
    </source>
</evidence>
<evidence type="ECO:0000313" key="2">
    <source>
        <dbReference type="EMBL" id="VVP65576.1"/>
    </source>
</evidence>
<dbReference type="AlphaFoldDB" id="A0A5E7QTX5"/>
<protein>
    <submittedName>
        <fullName evidence="2">Uncharacterized protein</fullName>
    </submittedName>
</protein>